<dbReference type="OrthoDB" id="7269965at2"/>
<name>A0A0M2R7Y2_9PROT</name>
<sequence>MTNSVREELLEKLKAFDSNAQDTDLEALVDSLLQNFGEDAVETNHKLLAEIGSVASYIHDMKTQLASLRPDEIKSDFLPTAADELDAIVGATEQATHNILSAMETLEEVSEKLEDAALTDQVNDAVTQVYEACSFQDITGQRISRVVNALQHVEIKVDKLLGAFGGEEFLPDNTGGKPTPKRADGVERPDEDLLNGPQLPGEGVSQDDIDALMGFD</sequence>
<dbReference type="EMBL" id="LANI01000018">
    <property type="protein sequence ID" value="KKJ76519.1"/>
    <property type="molecule type" value="Genomic_DNA"/>
</dbReference>
<dbReference type="Gene3D" id="1.10.287.500">
    <property type="entry name" value="Helix hairpin bin"/>
    <property type="match status" value="2"/>
</dbReference>
<dbReference type="AlphaFoldDB" id="A0A0M2R7Y2"/>
<protein>
    <submittedName>
        <fullName evidence="2">Uncharacterized protein</fullName>
    </submittedName>
</protein>
<dbReference type="STRING" id="1549748.WH95_11925"/>
<dbReference type="GO" id="GO:0009288">
    <property type="term" value="C:bacterial-type flagellum"/>
    <property type="evidence" value="ECO:0007669"/>
    <property type="project" value="InterPro"/>
</dbReference>
<dbReference type="GO" id="GO:0003824">
    <property type="term" value="F:catalytic activity"/>
    <property type="evidence" value="ECO:0007669"/>
    <property type="project" value="InterPro"/>
</dbReference>
<dbReference type="SUPFAM" id="SSF75708">
    <property type="entry name" value="Chemotaxis phosphatase CheZ"/>
    <property type="match status" value="1"/>
</dbReference>
<dbReference type="PATRIC" id="fig|1549748.8.peg.559"/>
<organism evidence="2 3">
    <name type="scientific">Kiloniella litopenaei</name>
    <dbReference type="NCBI Taxonomy" id="1549748"/>
    <lineage>
        <taxon>Bacteria</taxon>
        <taxon>Pseudomonadati</taxon>
        <taxon>Pseudomonadota</taxon>
        <taxon>Alphaproteobacteria</taxon>
        <taxon>Rhodospirillales</taxon>
        <taxon>Kiloniellaceae</taxon>
        <taxon>Kiloniella</taxon>
    </lineage>
</organism>
<dbReference type="Proteomes" id="UP000034491">
    <property type="component" value="Unassembled WGS sequence"/>
</dbReference>
<feature type="region of interest" description="Disordered" evidence="1">
    <location>
        <begin position="169"/>
        <end position="216"/>
    </location>
</feature>
<dbReference type="GO" id="GO:0050920">
    <property type="term" value="P:regulation of chemotaxis"/>
    <property type="evidence" value="ECO:0007669"/>
    <property type="project" value="InterPro"/>
</dbReference>
<evidence type="ECO:0000313" key="3">
    <source>
        <dbReference type="Proteomes" id="UP000034491"/>
    </source>
</evidence>
<evidence type="ECO:0000256" key="1">
    <source>
        <dbReference type="SAM" id="MobiDB-lite"/>
    </source>
</evidence>
<accession>A0A0M2R7Y2</accession>
<dbReference type="Pfam" id="PF04344">
    <property type="entry name" value="CheZ"/>
    <property type="match status" value="1"/>
</dbReference>
<proteinExistence type="predicted"/>
<keyword evidence="3" id="KW-1185">Reference proteome</keyword>
<gene>
    <name evidence="2" type="ORF">WH95_11925</name>
</gene>
<evidence type="ECO:0000313" key="2">
    <source>
        <dbReference type="EMBL" id="KKJ76519.1"/>
    </source>
</evidence>
<comment type="caution">
    <text evidence="2">The sequence shown here is derived from an EMBL/GenBank/DDBJ whole genome shotgun (WGS) entry which is preliminary data.</text>
</comment>
<dbReference type="InterPro" id="IPR007439">
    <property type="entry name" value="Chemotax_Pase_CheZ"/>
</dbReference>
<reference evidence="2 3" key="1">
    <citation type="submission" date="2015-03" db="EMBL/GenBank/DDBJ databases">
        <title>Genome sequence of Kiloniella sp. P1-1, isolated from the gut microflora of Pacific white shrimp, Penaeus vannamei.</title>
        <authorList>
            <person name="Shao Z."/>
            <person name="Wang L."/>
            <person name="Li X."/>
        </authorList>
    </citation>
    <scope>NUCLEOTIDE SEQUENCE [LARGE SCALE GENOMIC DNA]</scope>
    <source>
        <strain evidence="2 3">P1-1</strain>
    </source>
</reference>
<dbReference type="RefSeq" id="WP_046507443.1">
    <property type="nucleotide sequence ID" value="NZ_CBDDLU010000008.1"/>
</dbReference>